<feature type="transmembrane region" description="Helical" evidence="2">
    <location>
        <begin position="95"/>
        <end position="116"/>
    </location>
</feature>
<name>A0A7M7N4Q2_STRPU</name>
<feature type="region of interest" description="Disordered" evidence="1">
    <location>
        <begin position="1"/>
        <end position="22"/>
    </location>
</feature>
<evidence type="ECO:0000313" key="3">
    <source>
        <dbReference type="EnsemblMetazoa" id="XP_030830514"/>
    </source>
</evidence>
<dbReference type="FunCoup" id="A0A7M7N4Q2">
    <property type="interactions" value="201"/>
</dbReference>
<evidence type="ECO:0000313" key="4">
    <source>
        <dbReference type="Proteomes" id="UP000007110"/>
    </source>
</evidence>
<organism evidence="3 4">
    <name type="scientific">Strongylocentrotus purpuratus</name>
    <name type="common">Purple sea urchin</name>
    <dbReference type="NCBI Taxonomy" id="7668"/>
    <lineage>
        <taxon>Eukaryota</taxon>
        <taxon>Metazoa</taxon>
        <taxon>Echinodermata</taxon>
        <taxon>Eleutherozoa</taxon>
        <taxon>Echinozoa</taxon>
        <taxon>Echinoidea</taxon>
        <taxon>Euechinoidea</taxon>
        <taxon>Echinacea</taxon>
        <taxon>Camarodonta</taxon>
        <taxon>Echinidea</taxon>
        <taxon>Strongylocentrotidae</taxon>
        <taxon>Strongylocentrotus</taxon>
    </lineage>
</organism>
<dbReference type="OMA" id="CLLEMII"/>
<keyword evidence="2" id="KW-1133">Transmembrane helix</keyword>
<dbReference type="PANTHER" id="PTHR23320:SF165">
    <property type="entry name" value="MARVEL DOMAIN-CONTAINING PROTEIN"/>
    <property type="match status" value="1"/>
</dbReference>
<feature type="transmembrane region" description="Helical" evidence="2">
    <location>
        <begin position="37"/>
        <end position="58"/>
    </location>
</feature>
<reference evidence="3" key="2">
    <citation type="submission" date="2021-01" db="UniProtKB">
        <authorList>
            <consortium name="EnsemblMetazoa"/>
        </authorList>
    </citation>
    <scope>IDENTIFICATION</scope>
</reference>
<dbReference type="AlphaFoldDB" id="A0A7M7N4Q2"/>
<dbReference type="Proteomes" id="UP000007110">
    <property type="component" value="Unassembled WGS sequence"/>
</dbReference>
<dbReference type="OrthoDB" id="10071849at2759"/>
<dbReference type="GeneID" id="105440089"/>
<reference evidence="4" key="1">
    <citation type="submission" date="2015-02" db="EMBL/GenBank/DDBJ databases">
        <title>Genome sequencing for Strongylocentrotus purpuratus.</title>
        <authorList>
            <person name="Murali S."/>
            <person name="Liu Y."/>
            <person name="Vee V."/>
            <person name="English A."/>
            <person name="Wang M."/>
            <person name="Skinner E."/>
            <person name="Han Y."/>
            <person name="Muzny D.M."/>
            <person name="Worley K.C."/>
            <person name="Gibbs R.A."/>
        </authorList>
    </citation>
    <scope>NUCLEOTIDE SEQUENCE</scope>
</reference>
<evidence type="ECO:0000256" key="1">
    <source>
        <dbReference type="SAM" id="MobiDB-lite"/>
    </source>
</evidence>
<protein>
    <submittedName>
        <fullName evidence="3">Uncharacterized protein</fullName>
    </submittedName>
</protein>
<dbReference type="InParanoid" id="A0A7M7N4Q2"/>
<dbReference type="InterPro" id="IPR030417">
    <property type="entry name" value="MS4A"/>
</dbReference>
<keyword evidence="2" id="KW-0812">Transmembrane</keyword>
<feature type="compositionally biased region" description="Polar residues" evidence="1">
    <location>
        <begin position="7"/>
        <end position="19"/>
    </location>
</feature>
<dbReference type="RefSeq" id="XP_030830514.1">
    <property type="nucleotide sequence ID" value="XM_030974654.1"/>
</dbReference>
<accession>A0A7M7N4Q2</accession>
<feature type="transmembrane region" description="Helical" evidence="2">
    <location>
        <begin position="70"/>
        <end position="89"/>
    </location>
</feature>
<dbReference type="PANTHER" id="PTHR23320">
    <property type="entry name" value="MEMBRANE-SPANNING 4-DOMAINS SUBFAMILY A MS4A -RELATED"/>
    <property type="match status" value="1"/>
</dbReference>
<dbReference type="EnsemblMetazoa" id="XM_030974654">
    <property type="protein sequence ID" value="XP_030830514"/>
    <property type="gene ID" value="LOC105440089"/>
</dbReference>
<evidence type="ECO:0000256" key="2">
    <source>
        <dbReference type="SAM" id="Phobius"/>
    </source>
</evidence>
<proteinExistence type="predicted"/>
<keyword evidence="4" id="KW-1185">Reference proteome</keyword>
<feature type="transmembrane region" description="Helical" evidence="2">
    <location>
        <begin position="151"/>
        <end position="169"/>
    </location>
</feature>
<sequence length="203" mass="21434">MTMEIGATSSESPGYQMNPGSHLRNPTGRYNVLSARVTGYLIFCGAVCCVILAIAQIVLESGIGRYGSGIWCSALVFIPCGVVGIISSYKKNANLIIAYLVLSILTAAGSGGVMIVSAISASATGRCYESDWQYDCCSKSTWIGRIVSDSMLSIVCLLEMIIAIVAASYCCSGLCCTCCGADIKPIQEVQEPTDVKKQSLEHA</sequence>
<keyword evidence="2" id="KW-0472">Membrane</keyword>
<dbReference type="KEGG" id="spu:105440089"/>